<gene>
    <name evidence="1" type="ORF">T11_12250</name>
</gene>
<evidence type="ECO:0000313" key="2">
    <source>
        <dbReference type="Proteomes" id="UP000055024"/>
    </source>
</evidence>
<evidence type="ECO:0000313" key="1">
    <source>
        <dbReference type="EMBL" id="KRY94932.1"/>
    </source>
</evidence>
<protein>
    <submittedName>
        <fullName evidence="1">Uncharacterized protein</fullName>
    </submittedName>
</protein>
<reference evidence="1 2" key="1">
    <citation type="submission" date="2015-01" db="EMBL/GenBank/DDBJ databases">
        <title>Evolution of Trichinella species and genotypes.</title>
        <authorList>
            <person name="Korhonen P.K."/>
            <person name="Edoardo P."/>
            <person name="Giuseppe L.R."/>
            <person name="Gasser R.B."/>
        </authorList>
    </citation>
    <scope>NUCLEOTIDE SEQUENCE [LARGE SCALE GENOMIC DNA]</scope>
    <source>
        <strain evidence="1">ISS1029</strain>
    </source>
</reference>
<keyword evidence="2" id="KW-1185">Reference proteome</keyword>
<dbReference type="EMBL" id="JYDP01004392">
    <property type="protein sequence ID" value="KRY94932.1"/>
    <property type="molecule type" value="Genomic_DNA"/>
</dbReference>
<accession>A0A0V1G9G4</accession>
<name>A0A0V1G9G4_9BILA</name>
<organism evidence="1 2">
    <name type="scientific">Trichinella zimbabwensis</name>
    <dbReference type="NCBI Taxonomy" id="268475"/>
    <lineage>
        <taxon>Eukaryota</taxon>
        <taxon>Metazoa</taxon>
        <taxon>Ecdysozoa</taxon>
        <taxon>Nematoda</taxon>
        <taxon>Enoplea</taxon>
        <taxon>Dorylaimia</taxon>
        <taxon>Trichinellida</taxon>
        <taxon>Trichinellidae</taxon>
        <taxon>Trichinella</taxon>
    </lineage>
</organism>
<dbReference type="AlphaFoldDB" id="A0A0V1G9G4"/>
<comment type="caution">
    <text evidence="1">The sequence shown here is derived from an EMBL/GenBank/DDBJ whole genome shotgun (WGS) entry which is preliminary data.</text>
</comment>
<sequence>MAVCIMSTKRSSRGKFSGTYPILLKKCGVL</sequence>
<proteinExistence type="predicted"/>
<dbReference type="Proteomes" id="UP000055024">
    <property type="component" value="Unassembled WGS sequence"/>
</dbReference>